<dbReference type="PANTHER" id="PTHR13651:SF0">
    <property type="entry name" value="PROTEIN ABITRAM"/>
    <property type="match status" value="1"/>
</dbReference>
<dbReference type="PANTHER" id="PTHR13651">
    <property type="entry name" value="PROTEIN ABITRAM"/>
    <property type="match status" value="1"/>
</dbReference>
<evidence type="ECO:0000259" key="3">
    <source>
        <dbReference type="PROSITE" id="PS50103"/>
    </source>
</evidence>
<feature type="zinc finger region" description="C3H1-type" evidence="1">
    <location>
        <begin position="265"/>
        <end position="292"/>
    </location>
</feature>
<dbReference type="GO" id="GO:0005634">
    <property type="term" value="C:nucleus"/>
    <property type="evidence" value="ECO:0007669"/>
    <property type="project" value="TreeGrafter"/>
</dbReference>
<evidence type="ECO:0000313" key="4">
    <source>
        <dbReference type="EnsemblProtists" id="PYU1_T000586"/>
    </source>
</evidence>
<keyword evidence="1" id="KW-0862">Zinc</keyword>
<dbReference type="Pfam" id="PF00642">
    <property type="entry name" value="zf-CCCH"/>
    <property type="match status" value="1"/>
</dbReference>
<feature type="domain" description="C3H1-type" evidence="3">
    <location>
        <begin position="265"/>
        <end position="292"/>
    </location>
</feature>
<dbReference type="SUPFAM" id="SSF51230">
    <property type="entry name" value="Single hybrid motif"/>
    <property type="match status" value="1"/>
</dbReference>
<reference evidence="5" key="1">
    <citation type="journal article" date="2010" name="Genome Biol.">
        <title>Genome sequence of the necrotrophic plant pathogen Pythium ultimum reveals original pathogenicity mechanisms and effector repertoire.</title>
        <authorList>
            <person name="Levesque C.A."/>
            <person name="Brouwer H."/>
            <person name="Cano L."/>
            <person name="Hamilton J.P."/>
            <person name="Holt C."/>
            <person name="Huitema E."/>
            <person name="Raffaele S."/>
            <person name="Robideau G.P."/>
            <person name="Thines M."/>
            <person name="Win J."/>
            <person name="Zerillo M.M."/>
            <person name="Beakes G.W."/>
            <person name="Boore J.L."/>
            <person name="Busam D."/>
            <person name="Dumas B."/>
            <person name="Ferriera S."/>
            <person name="Fuerstenberg S.I."/>
            <person name="Gachon C.M."/>
            <person name="Gaulin E."/>
            <person name="Govers F."/>
            <person name="Grenville-Briggs L."/>
            <person name="Horner N."/>
            <person name="Hostetler J."/>
            <person name="Jiang R.H."/>
            <person name="Johnson J."/>
            <person name="Krajaejun T."/>
            <person name="Lin H."/>
            <person name="Meijer H.J."/>
            <person name="Moore B."/>
            <person name="Morris P."/>
            <person name="Phuntmart V."/>
            <person name="Puiu D."/>
            <person name="Shetty J."/>
            <person name="Stajich J.E."/>
            <person name="Tripathy S."/>
            <person name="Wawra S."/>
            <person name="van West P."/>
            <person name="Whitty B.R."/>
            <person name="Coutinho P.M."/>
            <person name="Henrissat B."/>
            <person name="Martin F."/>
            <person name="Thomas P.D."/>
            <person name="Tyler B.M."/>
            <person name="De Vries R.P."/>
            <person name="Kamoun S."/>
            <person name="Yandell M."/>
            <person name="Tisserat N."/>
            <person name="Buell C.R."/>
        </authorList>
    </citation>
    <scope>NUCLEOTIDE SEQUENCE</scope>
    <source>
        <strain evidence="5">DAOM:BR144</strain>
    </source>
</reference>
<reference evidence="4" key="3">
    <citation type="submission" date="2015-02" db="UniProtKB">
        <authorList>
            <consortium name="EnsemblProtists"/>
        </authorList>
    </citation>
    <scope>IDENTIFICATION</scope>
    <source>
        <strain evidence="4">DAOM BR144</strain>
    </source>
</reference>
<dbReference type="STRING" id="431595.K3W6J5"/>
<feature type="region of interest" description="Disordered" evidence="2">
    <location>
        <begin position="483"/>
        <end position="518"/>
    </location>
</feature>
<feature type="region of interest" description="Disordered" evidence="2">
    <location>
        <begin position="224"/>
        <end position="258"/>
    </location>
</feature>
<keyword evidence="5" id="KW-1185">Reference proteome</keyword>
<dbReference type="OMA" id="HNEACKG"/>
<dbReference type="PROSITE" id="PS50103">
    <property type="entry name" value="ZF_C3H1"/>
    <property type="match status" value="1"/>
</dbReference>
<organism evidence="4 5">
    <name type="scientific">Globisporangium ultimum (strain ATCC 200006 / CBS 805.95 / DAOM BR144)</name>
    <name type="common">Pythium ultimum</name>
    <dbReference type="NCBI Taxonomy" id="431595"/>
    <lineage>
        <taxon>Eukaryota</taxon>
        <taxon>Sar</taxon>
        <taxon>Stramenopiles</taxon>
        <taxon>Oomycota</taxon>
        <taxon>Peronosporomycetes</taxon>
        <taxon>Pythiales</taxon>
        <taxon>Pythiaceae</taxon>
        <taxon>Globisporangium</taxon>
    </lineage>
</organism>
<dbReference type="EMBL" id="GL376620">
    <property type="status" value="NOT_ANNOTATED_CDS"/>
    <property type="molecule type" value="Genomic_DNA"/>
</dbReference>
<protein>
    <recommendedName>
        <fullName evidence="3">C3H1-type domain-containing protein</fullName>
    </recommendedName>
</protein>
<accession>K3W6J5</accession>
<feature type="compositionally biased region" description="Low complexity" evidence="2">
    <location>
        <begin position="224"/>
        <end position="249"/>
    </location>
</feature>
<keyword evidence="1" id="KW-0863">Zinc-finger</keyword>
<dbReference type="Gene3D" id="2.40.50.100">
    <property type="match status" value="1"/>
</dbReference>
<dbReference type="Gene3D" id="4.10.1000.10">
    <property type="entry name" value="Zinc finger, CCCH-type"/>
    <property type="match status" value="1"/>
</dbReference>
<evidence type="ECO:0000256" key="1">
    <source>
        <dbReference type="PROSITE-ProRule" id="PRU00723"/>
    </source>
</evidence>
<dbReference type="InterPro" id="IPR039169">
    <property type="entry name" value="Abitram"/>
</dbReference>
<dbReference type="Proteomes" id="UP000019132">
    <property type="component" value="Unassembled WGS sequence"/>
</dbReference>
<dbReference type="InterPro" id="IPR019165">
    <property type="entry name" value="Peptidase_M76_ATP23"/>
</dbReference>
<dbReference type="HOGENOM" id="CLU_026416_0_0_1"/>
<evidence type="ECO:0000256" key="2">
    <source>
        <dbReference type="SAM" id="MobiDB-lite"/>
    </source>
</evidence>
<name>K3W6J5_GLOUD</name>
<dbReference type="GO" id="GO:0004222">
    <property type="term" value="F:metalloendopeptidase activity"/>
    <property type="evidence" value="ECO:0007669"/>
    <property type="project" value="InterPro"/>
</dbReference>
<dbReference type="InParanoid" id="K3W6J5"/>
<dbReference type="AlphaFoldDB" id="K3W6J5"/>
<proteinExistence type="predicted"/>
<dbReference type="InterPro" id="IPR000571">
    <property type="entry name" value="Znf_CCCH"/>
</dbReference>
<sequence length="518" mass="57914">MESLKSLINTSKGGNEVDARHQRCEEMREEAIAKCPRVSFLVNIMEKMGCKMDAGFYSSVECEGQINGGFHLDEAGKPGVVLCQNHIQDQEWMDRTLAHELIHAYDHCRSKMDWNNCEQHACSEIRAAALSGDCNWKYEFFRKNFNIAKQHQICTRRRAKLSIQHNEACKGKEDECLDKVFDTCYRDVSPYREIPPKAAQLNQEQSTIGQMTDAMAAMDAPAVSSETTAETTTTTTATTTAAADATSEEGGVVHKKRRVERREKLRKTALCKHFDKPGGCPFPDCRFAHGKSEVKDGGMLTVAAQRKLIREQTIARNEDKFLGSKAASPASLRGTMIERYYTELFSCDTMDKKMEDQYVHMHSNRLCVVGVASSHPVMQEEIEAIEFSPNVLDNKVSGKKKKGGQFMVPTTILCQIKCKSGASYAIRSCIRGALLEVNEKLLARPQLLQDKPKQVEVAEIQESLLSKEEYFQYRSIVAAADDASMKHEEVPEANASAETEATPMEQDPEPASSTPLDQ</sequence>
<dbReference type="VEuPathDB" id="FungiDB:PYU1_G000586"/>
<dbReference type="InterPro" id="IPR011053">
    <property type="entry name" value="Single_hybrid_motif"/>
</dbReference>
<dbReference type="EnsemblProtists" id="PYU1_T000586">
    <property type="protein sequence ID" value="PYU1_T000586"/>
    <property type="gene ID" value="PYU1_G000586"/>
</dbReference>
<dbReference type="GO" id="GO:0008270">
    <property type="term" value="F:zinc ion binding"/>
    <property type="evidence" value="ECO:0007669"/>
    <property type="project" value="UniProtKB-KW"/>
</dbReference>
<dbReference type="Pfam" id="PF09768">
    <property type="entry name" value="Peptidase_M76"/>
    <property type="match status" value="1"/>
</dbReference>
<reference evidence="5" key="2">
    <citation type="submission" date="2010-04" db="EMBL/GenBank/DDBJ databases">
        <authorList>
            <person name="Buell R."/>
            <person name="Hamilton J."/>
            <person name="Hostetler J."/>
        </authorList>
    </citation>
    <scope>NUCLEOTIDE SEQUENCE [LARGE SCALE GENOMIC DNA]</scope>
    <source>
        <strain evidence="5">DAOM:BR144</strain>
    </source>
</reference>
<dbReference type="eggNOG" id="KOG3314">
    <property type="taxonomic scope" value="Eukaryota"/>
</dbReference>
<evidence type="ECO:0000313" key="5">
    <source>
        <dbReference type="Proteomes" id="UP000019132"/>
    </source>
</evidence>
<keyword evidence="1" id="KW-0479">Metal-binding</keyword>
<dbReference type="eggNOG" id="KOG3266">
    <property type="taxonomic scope" value="Eukaryota"/>
</dbReference>